<dbReference type="PANTHER" id="PTHR31157">
    <property type="entry name" value="SCP DOMAIN-CONTAINING PROTEIN"/>
    <property type="match status" value="1"/>
</dbReference>
<proteinExistence type="predicted"/>
<protein>
    <recommendedName>
        <fullName evidence="2">SCP domain-containing protein</fullName>
    </recommendedName>
</protein>
<keyword evidence="4" id="KW-1185">Reference proteome</keyword>
<evidence type="ECO:0000313" key="3">
    <source>
        <dbReference type="EMBL" id="GMI25219.1"/>
    </source>
</evidence>
<dbReference type="Pfam" id="PF00188">
    <property type="entry name" value="CAP"/>
    <property type="match status" value="1"/>
</dbReference>
<dbReference type="PANTHER" id="PTHR31157:SF1">
    <property type="entry name" value="SCP DOMAIN-CONTAINING PROTEIN"/>
    <property type="match status" value="1"/>
</dbReference>
<feature type="domain" description="SCP" evidence="2">
    <location>
        <begin position="131"/>
        <end position="251"/>
    </location>
</feature>
<sequence length="331" mass="35074">MGAGASAASTASLSDEQILGMLNQLSSADPDRAARLLAVASENVRMAAPILESRARSMSPAKPAEKSACRGVVMEMNAVRTDPKAYADKVEALLGRYEGLKYKQPQPPGFKEGDPVVMVVTNEGAAAVSELVTYLRAADPISPLDNEQPLGLVRAAQEHVADIGPSGEMSHDGSDKSKPADRMSRHGEWKVTCGENISFGETDAEAIVLQLLIDDGVPSRGHRTNIMNPAFRCCGAAVGVHKQYGVCCVIDYAGGYGEKIDRLTEAKVVITTDPENADVIAILRSLPDGLAAVKEKVEDALGIGKEVKLDYNVGSITAVIGRTQTLKATWT</sequence>
<name>A0ABQ6MF53_9STRA</name>
<dbReference type="Gene3D" id="3.40.33.10">
    <property type="entry name" value="CAP"/>
    <property type="match status" value="1"/>
</dbReference>
<dbReference type="InterPro" id="IPR014044">
    <property type="entry name" value="CAP_dom"/>
</dbReference>
<organism evidence="3 4">
    <name type="scientific">Tetraparma gracilis</name>
    <dbReference type="NCBI Taxonomy" id="2962635"/>
    <lineage>
        <taxon>Eukaryota</taxon>
        <taxon>Sar</taxon>
        <taxon>Stramenopiles</taxon>
        <taxon>Ochrophyta</taxon>
        <taxon>Bolidophyceae</taxon>
        <taxon>Parmales</taxon>
        <taxon>Triparmaceae</taxon>
        <taxon>Tetraparma</taxon>
    </lineage>
</organism>
<dbReference type="CDD" id="cd05379">
    <property type="entry name" value="CAP_bacterial"/>
    <property type="match status" value="1"/>
</dbReference>
<reference evidence="3 4" key="1">
    <citation type="journal article" date="2023" name="Commun. Biol.">
        <title>Genome analysis of Parmales, the sister group of diatoms, reveals the evolutionary specialization of diatoms from phago-mixotrophs to photoautotrophs.</title>
        <authorList>
            <person name="Ban H."/>
            <person name="Sato S."/>
            <person name="Yoshikawa S."/>
            <person name="Yamada K."/>
            <person name="Nakamura Y."/>
            <person name="Ichinomiya M."/>
            <person name="Sato N."/>
            <person name="Blanc-Mathieu R."/>
            <person name="Endo H."/>
            <person name="Kuwata A."/>
            <person name="Ogata H."/>
        </authorList>
    </citation>
    <scope>NUCLEOTIDE SEQUENCE [LARGE SCALE GENOMIC DNA]</scope>
</reference>
<feature type="region of interest" description="Disordered" evidence="1">
    <location>
        <begin position="163"/>
        <end position="185"/>
    </location>
</feature>
<feature type="compositionally biased region" description="Basic and acidic residues" evidence="1">
    <location>
        <begin position="169"/>
        <end position="185"/>
    </location>
</feature>
<evidence type="ECO:0000259" key="2">
    <source>
        <dbReference type="Pfam" id="PF00188"/>
    </source>
</evidence>
<evidence type="ECO:0000256" key="1">
    <source>
        <dbReference type="SAM" id="MobiDB-lite"/>
    </source>
</evidence>
<evidence type="ECO:0000313" key="4">
    <source>
        <dbReference type="Proteomes" id="UP001165060"/>
    </source>
</evidence>
<dbReference type="EMBL" id="BRYB01000208">
    <property type="protein sequence ID" value="GMI25219.1"/>
    <property type="molecule type" value="Genomic_DNA"/>
</dbReference>
<gene>
    <name evidence="3" type="ORF">TeGR_g3085</name>
</gene>
<dbReference type="InterPro" id="IPR035940">
    <property type="entry name" value="CAP_sf"/>
</dbReference>
<accession>A0ABQ6MF53</accession>
<comment type="caution">
    <text evidence="3">The sequence shown here is derived from an EMBL/GenBank/DDBJ whole genome shotgun (WGS) entry which is preliminary data.</text>
</comment>
<dbReference type="Proteomes" id="UP001165060">
    <property type="component" value="Unassembled WGS sequence"/>
</dbReference>
<dbReference type="SUPFAM" id="SSF55797">
    <property type="entry name" value="PR-1-like"/>
    <property type="match status" value="1"/>
</dbReference>